<keyword evidence="9 11" id="KW-1133">Transmembrane helix</keyword>
<feature type="transmembrane region" description="Helical" evidence="11">
    <location>
        <begin position="378"/>
        <end position="398"/>
    </location>
</feature>
<dbReference type="AlphaFoldDB" id="A0A6P3XEX6"/>
<evidence type="ECO:0000256" key="3">
    <source>
        <dbReference type="ARBA" id="ARBA00008698"/>
    </source>
</evidence>
<feature type="transmembrane region" description="Helical" evidence="11">
    <location>
        <begin position="457"/>
        <end position="477"/>
    </location>
</feature>
<comment type="similarity">
    <text evidence="3 11">Belongs to the PIGV family.</text>
</comment>
<evidence type="ECO:0000256" key="6">
    <source>
        <dbReference type="ARBA" id="ARBA00022679"/>
    </source>
</evidence>
<evidence type="ECO:0000256" key="1">
    <source>
        <dbReference type="ARBA" id="ARBA00004477"/>
    </source>
</evidence>
<dbReference type="InterPro" id="IPR007315">
    <property type="entry name" value="PIG-V/Gpi18"/>
</dbReference>
<keyword evidence="7 11" id="KW-0812">Transmembrane</keyword>
<evidence type="ECO:0000256" key="7">
    <source>
        <dbReference type="ARBA" id="ARBA00022692"/>
    </source>
</evidence>
<gene>
    <name evidence="13 14" type="primary">LOC106745649</name>
</gene>
<evidence type="ECO:0000256" key="11">
    <source>
        <dbReference type="RuleBase" id="RU363112"/>
    </source>
</evidence>
<comment type="subcellular location">
    <subcellularLocation>
        <location evidence="1 11">Endoplasmic reticulum membrane</location>
        <topology evidence="1 11">Multi-pass membrane protein</topology>
    </subcellularLocation>
</comment>
<dbReference type="UniPathway" id="UPA00196"/>
<keyword evidence="8 11" id="KW-0256">Endoplasmic reticulum</keyword>
<evidence type="ECO:0000313" key="12">
    <source>
        <dbReference type="Proteomes" id="UP000515204"/>
    </source>
</evidence>
<dbReference type="GeneID" id="106745649"/>
<feature type="transmembrane region" description="Helical" evidence="11">
    <location>
        <begin position="7"/>
        <end position="26"/>
    </location>
</feature>
<organism evidence="12 13">
    <name type="scientific">Dinoponera quadriceps</name>
    <name type="common">South American ant</name>
    <dbReference type="NCBI Taxonomy" id="609295"/>
    <lineage>
        <taxon>Eukaryota</taxon>
        <taxon>Metazoa</taxon>
        <taxon>Ecdysozoa</taxon>
        <taxon>Arthropoda</taxon>
        <taxon>Hexapoda</taxon>
        <taxon>Insecta</taxon>
        <taxon>Pterygota</taxon>
        <taxon>Neoptera</taxon>
        <taxon>Endopterygota</taxon>
        <taxon>Hymenoptera</taxon>
        <taxon>Apocrita</taxon>
        <taxon>Aculeata</taxon>
        <taxon>Formicoidea</taxon>
        <taxon>Formicidae</taxon>
        <taxon>Ponerinae</taxon>
        <taxon>Ponerini</taxon>
        <taxon>Dinoponera</taxon>
    </lineage>
</organism>
<dbReference type="GO" id="GO:0004376">
    <property type="term" value="F:GPI mannosyltransferase activity"/>
    <property type="evidence" value="ECO:0007669"/>
    <property type="project" value="InterPro"/>
</dbReference>
<evidence type="ECO:0000313" key="14">
    <source>
        <dbReference type="RefSeq" id="XP_014476941.1"/>
    </source>
</evidence>
<evidence type="ECO:0000256" key="4">
    <source>
        <dbReference type="ARBA" id="ARBA00022502"/>
    </source>
</evidence>
<keyword evidence="5 11" id="KW-0328">Glycosyltransferase</keyword>
<evidence type="ECO:0000256" key="2">
    <source>
        <dbReference type="ARBA" id="ARBA00004687"/>
    </source>
</evidence>
<dbReference type="GO" id="GO:0006506">
    <property type="term" value="P:GPI anchor biosynthetic process"/>
    <property type="evidence" value="ECO:0007669"/>
    <property type="project" value="UniProtKB-UniPathway"/>
</dbReference>
<accession>A0A6P3XEX6</accession>
<dbReference type="Pfam" id="PF04188">
    <property type="entry name" value="Mannosyl_trans2"/>
    <property type="match status" value="1"/>
</dbReference>
<dbReference type="OrthoDB" id="10252502at2759"/>
<evidence type="ECO:0000256" key="5">
    <source>
        <dbReference type="ARBA" id="ARBA00022676"/>
    </source>
</evidence>
<dbReference type="CTD" id="19835383"/>
<dbReference type="KEGG" id="dqu:106745649"/>
<comment type="function">
    <text evidence="11">Mannosyltransferase involved in glycosylphosphatidylinositol-anchor biosynthesis.</text>
</comment>
<sequence>MYTPRKKVLWFAVVSRIAIFILQVIFNALTPDHHADAFKRPSDPTEKVSPWDRVAYFSLDGLTRWDGEYFLHVARYGYTYENTLAFYPLYPGMIRVVGVVLLKVFSPALNIPSALMLAAALINLTCFAKSAIILYDLTESVFEDNITAYKAAILYCINPAGIFFTAVYSEAMFAYFTFHTMLGSVRRTATIYFPLALSTLVRSNGIVNVGFPVYFGLKNLCSSTPLRKRNILSTVRHILKPMTLNDYFAALSTLIISMSPFLLLQIYNYAKFCGPADASLPAHILRYAAENDLVLSGNAAWCNASVPLAYSYVQRRYWNVGFLRYYRFKQMPNFILAFPVLLIMLHCVKEFLHEHKDELYSLGLFDGKAKGAVKKYPLNMFVFVAHGLFLTISCLFFVHIQVSTRLLASASPLIYWYCALIMSHKGVDSQYEIGENMRSKWKVFFLSQERYTLQDKLVLSYFIGYTIVGCFMFSNFLPWT</sequence>
<dbReference type="GO" id="GO:0000009">
    <property type="term" value="F:alpha-1,6-mannosyltransferase activity"/>
    <property type="evidence" value="ECO:0007669"/>
    <property type="project" value="InterPro"/>
</dbReference>
<reference evidence="13 14" key="1">
    <citation type="submission" date="2025-04" db="UniProtKB">
        <authorList>
            <consortium name="RefSeq"/>
        </authorList>
    </citation>
    <scope>IDENTIFICATION</scope>
</reference>
<keyword evidence="12" id="KW-1185">Reference proteome</keyword>
<dbReference type="GO" id="GO:0031501">
    <property type="term" value="C:mannosyltransferase complex"/>
    <property type="evidence" value="ECO:0007669"/>
    <property type="project" value="TreeGrafter"/>
</dbReference>
<dbReference type="GO" id="GO:0005789">
    <property type="term" value="C:endoplasmic reticulum membrane"/>
    <property type="evidence" value="ECO:0007669"/>
    <property type="project" value="UniProtKB-SubCell"/>
</dbReference>
<dbReference type="PANTHER" id="PTHR12468">
    <property type="entry name" value="GPI MANNOSYLTRANSFERASE 2"/>
    <property type="match status" value="1"/>
</dbReference>
<comment type="pathway">
    <text evidence="2 11">Glycolipid biosynthesis; glycosylphosphatidylinositol-anchor biosynthesis.</text>
</comment>
<evidence type="ECO:0000256" key="10">
    <source>
        <dbReference type="ARBA" id="ARBA00023136"/>
    </source>
</evidence>
<proteinExistence type="inferred from homology"/>
<keyword evidence="6 11" id="KW-0808">Transferase</keyword>
<feature type="transmembrane region" description="Helical" evidence="11">
    <location>
        <begin position="334"/>
        <end position="352"/>
    </location>
</feature>
<keyword evidence="10 11" id="KW-0472">Membrane</keyword>
<dbReference type="RefSeq" id="XP_014476940.1">
    <property type="nucleotide sequence ID" value="XM_014621454.1"/>
</dbReference>
<feature type="transmembrane region" description="Helical" evidence="11">
    <location>
        <begin position="114"/>
        <end position="132"/>
    </location>
</feature>
<name>A0A6P3XEX6_DINQU</name>
<dbReference type="Proteomes" id="UP000515204">
    <property type="component" value="Unplaced"/>
</dbReference>
<evidence type="ECO:0000256" key="9">
    <source>
        <dbReference type="ARBA" id="ARBA00022989"/>
    </source>
</evidence>
<keyword evidence="4 11" id="KW-0337">GPI-anchor biosynthesis</keyword>
<feature type="transmembrane region" description="Helical" evidence="11">
    <location>
        <begin position="247"/>
        <end position="267"/>
    </location>
</feature>
<dbReference type="RefSeq" id="XP_014476941.1">
    <property type="nucleotide sequence ID" value="XM_014621455.1"/>
</dbReference>
<feature type="transmembrane region" description="Helical" evidence="11">
    <location>
        <begin position="84"/>
        <end position="102"/>
    </location>
</feature>
<feature type="transmembrane region" description="Helical" evidence="11">
    <location>
        <begin position="152"/>
        <end position="178"/>
    </location>
</feature>
<protein>
    <recommendedName>
        <fullName evidence="11">GPI mannosyltransferase 2</fullName>
        <ecNumber evidence="11">2.4.1.-</ecNumber>
    </recommendedName>
</protein>
<evidence type="ECO:0000313" key="13">
    <source>
        <dbReference type="RefSeq" id="XP_014476940.1"/>
    </source>
</evidence>
<evidence type="ECO:0000256" key="8">
    <source>
        <dbReference type="ARBA" id="ARBA00022824"/>
    </source>
</evidence>
<dbReference type="PANTHER" id="PTHR12468:SF2">
    <property type="entry name" value="GPI MANNOSYLTRANSFERASE 2"/>
    <property type="match status" value="1"/>
</dbReference>
<dbReference type="EC" id="2.4.1.-" evidence="11"/>